<dbReference type="KEGG" id="vg:54997897"/>
<evidence type="ECO:0000313" key="2">
    <source>
        <dbReference type="Proteomes" id="UP000259467"/>
    </source>
</evidence>
<name>A0A345L5I4_9CAUD</name>
<accession>A0A345L5I4</accession>
<gene>
    <name evidence="1" type="primary">73</name>
    <name evidence="1" type="ORF">SEA_RUTHY_73</name>
</gene>
<sequence length="84" mass="9535">MSALLGEQITRDHPMYDAVSRILMSYPELRVPARPHICRVRDEHAWLAGRDLLVKVFAIGPDGDVMIADDDVVDEPDLRRIPID</sequence>
<protein>
    <submittedName>
        <fullName evidence="1">Uncharacterized protein</fullName>
    </submittedName>
</protein>
<dbReference type="EMBL" id="MH536826">
    <property type="protein sequence ID" value="AXH50536.1"/>
    <property type="molecule type" value="Genomic_DNA"/>
</dbReference>
<keyword evidence="2" id="KW-1185">Reference proteome</keyword>
<dbReference type="RefSeq" id="YP_009807022.1">
    <property type="nucleotide sequence ID" value="NC_048019.1"/>
</dbReference>
<proteinExistence type="predicted"/>
<organism evidence="1 2">
    <name type="scientific">Gordonia phage Ruthy</name>
    <dbReference type="NCBI Taxonomy" id="2250323"/>
    <lineage>
        <taxon>Viruses</taxon>
        <taxon>Duplodnaviria</taxon>
        <taxon>Heunggongvirae</taxon>
        <taxon>Uroviricota</taxon>
        <taxon>Caudoviricetes</taxon>
        <taxon>Ruthyvirus</taxon>
        <taxon>Ruthyvirus ruthy</taxon>
    </lineage>
</organism>
<reference evidence="2" key="1">
    <citation type="submission" date="2018-06" db="EMBL/GenBank/DDBJ databases">
        <authorList>
            <person name="Zhirakovskaya E."/>
        </authorList>
    </citation>
    <scope>NUCLEOTIDE SEQUENCE [LARGE SCALE GENOMIC DNA]</scope>
</reference>
<evidence type="ECO:0000313" key="1">
    <source>
        <dbReference type="EMBL" id="AXH50536.1"/>
    </source>
</evidence>
<dbReference type="GeneID" id="54997897"/>
<dbReference type="Proteomes" id="UP000259467">
    <property type="component" value="Segment"/>
</dbReference>